<dbReference type="AlphaFoldDB" id="A0A5J9STF3"/>
<keyword evidence="5" id="KW-0460">Magnesium</keyword>
<proteinExistence type="inferred from homology"/>
<accession>A0A5J9STF3</accession>
<dbReference type="InterPro" id="IPR004808">
    <property type="entry name" value="AP_endonuc_1"/>
</dbReference>
<keyword evidence="3" id="KW-0479">Metal-binding</keyword>
<dbReference type="Proteomes" id="UP000324897">
    <property type="component" value="Unassembled WGS sequence"/>
</dbReference>
<sequence length="315" mass="34708">MRKRVAANAQNEPAHFIDSTDKAVQLKALQNALSSCSAQLKEHVTKRGILGRKKKAVASRDLRKLVSTAGLGASVQSGLDKPPCLQLWSSGQTFNLVSWNVRGLGDDDKCKLVRDGLSSPSPAIICVQETKLNDVSRFKAASFLPHGFSDFSFVEATGTRGGLLTAWNPNVFSRSSFIARQHTLTTSLTSTSSDLHLTVTNVYAPADHRDSQTFLDDLVELASHVSGPWLHAGDFNLLRDTADKNNERFDFALAAAFNDAINQLNLIELPLLDRLFTWSNKRASPTLARLDRVFINRPSHIPTQYHPHLLSSHDL</sequence>
<evidence type="ECO:0000256" key="3">
    <source>
        <dbReference type="ARBA" id="ARBA00022723"/>
    </source>
</evidence>
<dbReference type="GO" id="GO:0003906">
    <property type="term" value="F:DNA-(apurinic or apyrimidinic site) endonuclease activity"/>
    <property type="evidence" value="ECO:0007669"/>
    <property type="project" value="TreeGrafter"/>
</dbReference>
<evidence type="ECO:0000259" key="6">
    <source>
        <dbReference type="Pfam" id="PF03372"/>
    </source>
</evidence>
<evidence type="ECO:0000256" key="5">
    <source>
        <dbReference type="ARBA" id="ARBA00022842"/>
    </source>
</evidence>
<dbReference type="SUPFAM" id="SSF56219">
    <property type="entry name" value="DNase I-like"/>
    <property type="match status" value="1"/>
</dbReference>
<organism evidence="7 8">
    <name type="scientific">Eragrostis curvula</name>
    <name type="common">weeping love grass</name>
    <dbReference type="NCBI Taxonomy" id="38414"/>
    <lineage>
        <taxon>Eukaryota</taxon>
        <taxon>Viridiplantae</taxon>
        <taxon>Streptophyta</taxon>
        <taxon>Embryophyta</taxon>
        <taxon>Tracheophyta</taxon>
        <taxon>Spermatophyta</taxon>
        <taxon>Magnoliopsida</taxon>
        <taxon>Liliopsida</taxon>
        <taxon>Poales</taxon>
        <taxon>Poaceae</taxon>
        <taxon>PACMAD clade</taxon>
        <taxon>Chloridoideae</taxon>
        <taxon>Eragrostideae</taxon>
        <taxon>Eragrostidinae</taxon>
        <taxon>Eragrostis</taxon>
    </lineage>
</organism>
<keyword evidence="8" id="KW-1185">Reference proteome</keyword>
<evidence type="ECO:0000256" key="1">
    <source>
        <dbReference type="ARBA" id="ARBA00001946"/>
    </source>
</evidence>
<protein>
    <recommendedName>
        <fullName evidence="6">Endonuclease/exonuclease/phosphatase domain-containing protein</fullName>
    </recommendedName>
</protein>
<evidence type="ECO:0000313" key="7">
    <source>
        <dbReference type="EMBL" id="TVU02265.1"/>
    </source>
</evidence>
<dbReference type="EMBL" id="RWGY01000344">
    <property type="protein sequence ID" value="TVU02265.1"/>
    <property type="molecule type" value="Genomic_DNA"/>
</dbReference>
<dbReference type="InterPro" id="IPR036691">
    <property type="entry name" value="Endo/exonu/phosph_ase_sf"/>
</dbReference>
<dbReference type="PANTHER" id="PTHR22748">
    <property type="entry name" value="AP ENDONUCLEASE"/>
    <property type="match status" value="1"/>
</dbReference>
<dbReference type="PANTHER" id="PTHR22748:SF11">
    <property type="entry name" value="OS07G0184032 PROTEIN"/>
    <property type="match status" value="1"/>
</dbReference>
<comment type="similarity">
    <text evidence="2">Belongs to the DNA repair enzymes AP/ExoA family.</text>
</comment>
<dbReference type="GO" id="GO:0006284">
    <property type="term" value="P:base-excision repair"/>
    <property type="evidence" value="ECO:0007669"/>
    <property type="project" value="TreeGrafter"/>
</dbReference>
<dbReference type="Gene3D" id="3.60.10.10">
    <property type="entry name" value="Endonuclease/exonuclease/phosphatase"/>
    <property type="match status" value="1"/>
</dbReference>
<dbReference type="GO" id="GO:0046872">
    <property type="term" value="F:metal ion binding"/>
    <property type="evidence" value="ECO:0007669"/>
    <property type="project" value="UniProtKB-KW"/>
</dbReference>
<dbReference type="Pfam" id="PF03372">
    <property type="entry name" value="Exo_endo_phos"/>
    <property type="match status" value="1"/>
</dbReference>
<dbReference type="Gramene" id="TVU02265">
    <property type="protein sequence ID" value="TVU02265"/>
    <property type="gene ID" value="EJB05_52261"/>
</dbReference>
<dbReference type="OrthoDB" id="689641at2759"/>
<dbReference type="GO" id="GO:0008311">
    <property type="term" value="F:double-stranded DNA 3'-5' DNA exonuclease activity"/>
    <property type="evidence" value="ECO:0007669"/>
    <property type="project" value="TreeGrafter"/>
</dbReference>
<evidence type="ECO:0000256" key="4">
    <source>
        <dbReference type="ARBA" id="ARBA00022801"/>
    </source>
</evidence>
<dbReference type="InterPro" id="IPR005135">
    <property type="entry name" value="Endo/exonuclease/phosphatase"/>
</dbReference>
<evidence type="ECO:0000313" key="8">
    <source>
        <dbReference type="Proteomes" id="UP000324897"/>
    </source>
</evidence>
<keyword evidence="4" id="KW-0378">Hydrolase</keyword>
<gene>
    <name evidence="7" type="ORF">EJB05_52261</name>
</gene>
<dbReference type="GO" id="GO:0005634">
    <property type="term" value="C:nucleus"/>
    <property type="evidence" value="ECO:0007669"/>
    <property type="project" value="TreeGrafter"/>
</dbReference>
<name>A0A5J9STF3_9POAL</name>
<evidence type="ECO:0000256" key="2">
    <source>
        <dbReference type="ARBA" id="ARBA00007092"/>
    </source>
</evidence>
<dbReference type="GO" id="GO:0008081">
    <property type="term" value="F:phosphoric diester hydrolase activity"/>
    <property type="evidence" value="ECO:0007669"/>
    <property type="project" value="TreeGrafter"/>
</dbReference>
<reference evidence="7 8" key="1">
    <citation type="journal article" date="2019" name="Sci. Rep.">
        <title>A high-quality genome of Eragrostis curvula grass provides insights into Poaceae evolution and supports new strategies to enhance forage quality.</title>
        <authorList>
            <person name="Carballo J."/>
            <person name="Santos B.A.C.M."/>
            <person name="Zappacosta D."/>
            <person name="Garbus I."/>
            <person name="Selva J.P."/>
            <person name="Gallo C.A."/>
            <person name="Diaz A."/>
            <person name="Albertini E."/>
            <person name="Caccamo M."/>
            <person name="Echenique V."/>
        </authorList>
    </citation>
    <scope>NUCLEOTIDE SEQUENCE [LARGE SCALE GENOMIC DNA]</scope>
    <source>
        <strain evidence="8">cv. Victoria</strain>
        <tissue evidence="7">Leaf</tissue>
    </source>
</reference>
<feature type="domain" description="Endonuclease/exonuclease/phosphatase" evidence="6">
    <location>
        <begin position="97"/>
        <end position="299"/>
    </location>
</feature>
<comment type="cofactor">
    <cofactor evidence="1">
        <name>Mg(2+)</name>
        <dbReference type="ChEBI" id="CHEBI:18420"/>
    </cofactor>
</comment>
<feature type="non-terminal residue" evidence="7">
    <location>
        <position position="1"/>
    </location>
</feature>
<comment type="caution">
    <text evidence="7">The sequence shown here is derived from an EMBL/GenBank/DDBJ whole genome shotgun (WGS) entry which is preliminary data.</text>
</comment>